<organism evidence="1 2">
    <name type="scientific">Pseudomonas canavaninivorans</name>
    <dbReference type="NCBI Taxonomy" id="2842348"/>
    <lineage>
        <taxon>Bacteria</taxon>
        <taxon>Pseudomonadati</taxon>
        <taxon>Pseudomonadota</taxon>
        <taxon>Gammaproteobacteria</taxon>
        <taxon>Pseudomonadales</taxon>
        <taxon>Pseudomonadaceae</taxon>
        <taxon>Pseudomonas</taxon>
    </lineage>
</organism>
<keyword evidence="2" id="KW-1185">Reference proteome</keyword>
<dbReference type="RefSeq" id="WP_198796387.1">
    <property type="nucleotide sequence ID" value="NZ_CP077080.1"/>
</dbReference>
<evidence type="ECO:0000313" key="1">
    <source>
        <dbReference type="EMBL" id="QXI56226.1"/>
    </source>
</evidence>
<evidence type="ECO:0000313" key="2">
    <source>
        <dbReference type="Proteomes" id="UP000824066"/>
    </source>
</evidence>
<sequence>MSRLAVVNARFSPDVSNTPPMLAAPDSENVLSAILFYSCFTPRRVIAMSYRRKALPASHSRISASLTE</sequence>
<reference evidence="1 2" key="1">
    <citation type="journal article" date="2021" name="Microorganisms">
        <title>The Ever-Expanding Pseudomonas Genus: Description of 43 New Species and Partition of the Pseudomonas putida Group.</title>
        <authorList>
            <person name="Girard L."/>
            <person name="Lood C."/>
            <person name="Hofte M."/>
            <person name="Vandamme P."/>
            <person name="Rokni-Zadeh H."/>
            <person name="van Noort V."/>
            <person name="Lavigne R."/>
            <person name="De Mot R."/>
        </authorList>
    </citation>
    <scope>NUCLEOTIDE SEQUENCE [LARGE SCALE GENOMIC DNA]</scope>
    <source>
        <strain evidence="1 2">SWRI17</strain>
    </source>
</reference>
<gene>
    <name evidence="1" type="ORF">KSS97_23030</name>
</gene>
<accession>A0ABX8QLP9</accession>
<dbReference type="EMBL" id="CP077080">
    <property type="protein sequence ID" value="QXI56226.1"/>
    <property type="molecule type" value="Genomic_DNA"/>
</dbReference>
<dbReference type="Proteomes" id="UP000824066">
    <property type="component" value="Chromosome"/>
</dbReference>
<proteinExistence type="predicted"/>
<protein>
    <submittedName>
        <fullName evidence="1">Uncharacterized protein</fullName>
    </submittedName>
</protein>
<name>A0ABX8QLP9_PSECO</name>